<evidence type="ECO:0000256" key="3">
    <source>
        <dbReference type="ARBA" id="ARBA00023136"/>
    </source>
</evidence>
<keyword evidence="9" id="KW-1185">Reference proteome</keyword>
<dbReference type="InterPro" id="IPR050515">
    <property type="entry name" value="Beta-lactam/transpept"/>
</dbReference>
<dbReference type="InterPro" id="IPR036138">
    <property type="entry name" value="PBP_dimer_sf"/>
</dbReference>
<dbReference type="GO" id="GO:0051301">
    <property type="term" value="P:cell division"/>
    <property type="evidence" value="ECO:0007669"/>
    <property type="project" value="UniProtKB-KW"/>
</dbReference>
<dbReference type="Gene3D" id="3.90.1310.10">
    <property type="entry name" value="Penicillin-binding protein 2a (Domain 2)"/>
    <property type="match status" value="1"/>
</dbReference>
<dbReference type="Pfam" id="PF03717">
    <property type="entry name" value="PBP_dimer"/>
    <property type="match status" value="1"/>
</dbReference>
<organism evidence="8">
    <name type="scientific">Tolypothrix bouteillei VB521301</name>
    <dbReference type="NCBI Taxonomy" id="1479485"/>
    <lineage>
        <taxon>Bacteria</taxon>
        <taxon>Bacillati</taxon>
        <taxon>Cyanobacteriota</taxon>
        <taxon>Cyanophyceae</taxon>
        <taxon>Nostocales</taxon>
        <taxon>Tolypothrichaceae</taxon>
        <taxon>Tolypothrix</taxon>
    </lineage>
</organism>
<gene>
    <name evidence="8" type="ORF">DA73_0232095</name>
    <name evidence="7" type="ORF">DA73_0400006875</name>
</gene>
<dbReference type="InterPro" id="IPR001460">
    <property type="entry name" value="PCN-bd_Tpept"/>
</dbReference>
<dbReference type="InterPro" id="IPR012338">
    <property type="entry name" value="Beta-lactam/transpept-like"/>
</dbReference>
<dbReference type="Gene3D" id="3.30.450.330">
    <property type="match status" value="1"/>
</dbReference>
<dbReference type="Gene3D" id="3.40.710.10">
    <property type="entry name" value="DD-peptidase/beta-lactamase superfamily"/>
    <property type="match status" value="1"/>
</dbReference>
<dbReference type="STRING" id="1479485.DA73_0232095"/>
<keyword evidence="4" id="KW-0812">Transmembrane</keyword>
<dbReference type="Pfam" id="PF00905">
    <property type="entry name" value="Transpeptidase"/>
    <property type="match status" value="1"/>
</dbReference>
<dbReference type="SUPFAM" id="SSF56601">
    <property type="entry name" value="beta-lactamase/transpeptidase-like"/>
    <property type="match status" value="1"/>
</dbReference>
<comment type="similarity">
    <text evidence="2">Belongs to the transpeptidase family.</text>
</comment>
<dbReference type="RefSeq" id="WP_038088276.1">
    <property type="nucleotide sequence ID" value="NZ_JHEG04000001.1"/>
</dbReference>
<evidence type="ECO:0000256" key="4">
    <source>
        <dbReference type="SAM" id="Phobius"/>
    </source>
</evidence>
<dbReference type="PANTHER" id="PTHR30627:SF1">
    <property type="entry name" value="PEPTIDOGLYCAN D,D-TRANSPEPTIDASE FTSI"/>
    <property type="match status" value="1"/>
</dbReference>
<protein>
    <submittedName>
        <fullName evidence="8">Cell division protein FtsI</fullName>
    </submittedName>
    <submittedName>
        <fullName evidence="7">Penicillin-binding protein 2</fullName>
    </submittedName>
</protein>
<dbReference type="PANTHER" id="PTHR30627">
    <property type="entry name" value="PEPTIDOGLYCAN D,D-TRANSPEPTIDASE"/>
    <property type="match status" value="1"/>
</dbReference>
<dbReference type="InterPro" id="IPR005311">
    <property type="entry name" value="PBP_dimer"/>
</dbReference>
<comment type="caution">
    <text evidence="8">The sequence shown here is derived from an EMBL/GenBank/DDBJ whole genome shotgun (WGS) entry which is preliminary data.</text>
</comment>
<reference evidence="8" key="1">
    <citation type="journal article" date="2015" name="Genome Announc.">
        <title>Draft Genome Sequence of Tolypothrix boutellei Strain VB521301.</title>
        <authorList>
            <person name="Chandrababunaidu M.M."/>
            <person name="Singh D."/>
            <person name="Sen D."/>
            <person name="Bhan S."/>
            <person name="Das S."/>
            <person name="Gupta A."/>
            <person name="Adhikary S.P."/>
            <person name="Tripathy S."/>
        </authorList>
    </citation>
    <scope>NUCLEOTIDE SEQUENCE</scope>
    <source>
        <strain evidence="8">VB521301</strain>
    </source>
</reference>
<evidence type="ECO:0000256" key="2">
    <source>
        <dbReference type="ARBA" id="ARBA00007171"/>
    </source>
</evidence>
<feature type="transmembrane region" description="Helical" evidence="4">
    <location>
        <begin position="70"/>
        <end position="89"/>
    </location>
</feature>
<evidence type="ECO:0000259" key="5">
    <source>
        <dbReference type="Pfam" id="PF00905"/>
    </source>
</evidence>
<evidence type="ECO:0000256" key="1">
    <source>
        <dbReference type="ARBA" id="ARBA00004370"/>
    </source>
</evidence>
<evidence type="ECO:0000259" key="6">
    <source>
        <dbReference type="Pfam" id="PF03717"/>
    </source>
</evidence>
<dbReference type="GO" id="GO:0008658">
    <property type="term" value="F:penicillin binding"/>
    <property type="evidence" value="ECO:0007669"/>
    <property type="project" value="InterPro"/>
</dbReference>
<comment type="subcellular location">
    <subcellularLocation>
        <location evidence="1">Membrane</location>
    </subcellularLocation>
</comment>
<sequence length="642" mass="71408">MQKSPPSRTRFRNFPKPEFIKRRQRVSKQVAQNKQNKLIEQTYEQVPLVRPTERVETRAIDGATHTKNRLLIVWGLLISVGIGMGFNLYQLQIVRGPKLTEKARNQQMVNLRPFMPRRPVVDRNRDLLAIDRPVYTLYAHPKLFSKTNKEMAAQLASILDKDATELENKFDNKKTGITLAVALPEEVADRLTALHLNGLELIQKYSRFYPQQDLVSEVVGYVNVDRRGQAGVEYSQEKLLERSVQTMRLSRAGNGAIMPDYAPEGFLNFDDLRLQLTLDNRLQRVARFALKEQMKKYKAKRGAVIVMDAWDGSLLALVSQPSYDANEYSKADISLFKNWTVADLYEPGSTFKPLNIAIALEEGIIKPEDTFNDNGSIQVADRVIRNAENKRFGRLNIAQVLQNSSNIAMVQIIQRLRPSVYYGWLERLGLGQSVDTDLPFAVNSQLKSQEQFLATPVEPATTSFGQGFSLTPLQLVQMHGALANGGKLVAPHVVKALVDSKGQVHYSPIRPAPRQIFSYATSRKVVEMMETVVDDGTGKASQIPGYRIAGKTGTAQKASAAGGYIIGAKITSFVGIMPVEAPRYVVLALVDEPKGNHAFGSTVAAPIVKTVMEALITTEQLPPSKLVPSQLMNPTPTPSTTP</sequence>
<keyword evidence="4" id="KW-1133">Transmembrane helix</keyword>
<dbReference type="AlphaFoldDB" id="A0A0C1QZU9"/>
<evidence type="ECO:0000313" key="9">
    <source>
        <dbReference type="Proteomes" id="UP000029738"/>
    </source>
</evidence>
<accession>A0A0C1QZU9</accession>
<name>A0A0C1QZU9_9CYAN</name>
<dbReference type="SUPFAM" id="SSF56519">
    <property type="entry name" value="Penicillin binding protein dimerisation domain"/>
    <property type="match status" value="1"/>
</dbReference>
<proteinExistence type="inferred from homology"/>
<keyword evidence="8" id="KW-0131">Cell cycle</keyword>
<dbReference type="Proteomes" id="UP000029738">
    <property type="component" value="Unassembled WGS sequence"/>
</dbReference>
<dbReference type="GO" id="GO:0071555">
    <property type="term" value="P:cell wall organization"/>
    <property type="evidence" value="ECO:0007669"/>
    <property type="project" value="TreeGrafter"/>
</dbReference>
<feature type="domain" description="Penicillin-binding protein transpeptidase" evidence="5">
    <location>
        <begin position="302"/>
        <end position="613"/>
    </location>
</feature>
<dbReference type="OrthoDB" id="9770103at2"/>
<reference evidence="7" key="2">
    <citation type="submission" date="2019-11" db="EMBL/GenBank/DDBJ databases">
        <title>Improved Assembly of Tolypothrix boutellei genome.</title>
        <authorList>
            <person name="Sarangi A.N."/>
            <person name="Mukherjee M."/>
            <person name="Ghosh S."/>
            <person name="Singh D."/>
            <person name="Das A."/>
            <person name="Kant S."/>
            <person name="Prusty A."/>
            <person name="Tripathy S."/>
        </authorList>
    </citation>
    <scope>NUCLEOTIDE SEQUENCE</scope>
    <source>
        <strain evidence="7">VB521301</strain>
    </source>
</reference>
<evidence type="ECO:0000313" key="8">
    <source>
        <dbReference type="EMBL" id="KIE09088.1"/>
    </source>
</evidence>
<keyword evidence="8" id="KW-0132">Cell division</keyword>
<evidence type="ECO:0000313" key="7">
    <source>
        <dbReference type="EMBL" id="KAF3885211.1"/>
    </source>
</evidence>
<dbReference type="GO" id="GO:0005886">
    <property type="term" value="C:plasma membrane"/>
    <property type="evidence" value="ECO:0007669"/>
    <property type="project" value="TreeGrafter"/>
</dbReference>
<feature type="domain" description="Penicillin-binding protein dimerisation" evidence="6">
    <location>
        <begin position="117"/>
        <end position="225"/>
    </location>
</feature>
<keyword evidence="3 4" id="KW-0472">Membrane</keyword>
<dbReference type="EMBL" id="JHEG04000001">
    <property type="protein sequence ID" value="KAF3885211.1"/>
    <property type="molecule type" value="Genomic_DNA"/>
</dbReference>
<dbReference type="EMBL" id="JHEG02000058">
    <property type="protein sequence ID" value="KIE09088.1"/>
    <property type="molecule type" value="Genomic_DNA"/>
</dbReference>